<dbReference type="GO" id="GO:0046872">
    <property type="term" value="F:metal ion binding"/>
    <property type="evidence" value="ECO:0007669"/>
    <property type="project" value="UniProtKB-KW"/>
</dbReference>
<keyword evidence="8" id="KW-1185">Reference proteome</keyword>
<comment type="similarity">
    <text evidence="1 6">Belongs to the polypeptide deformylase family.</text>
</comment>
<dbReference type="InterPro" id="IPR023635">
    <property type="entry name" value="Peptide_deformylase"/>
</dbReference>
<dbReference type="GeneID" id="78287558"/>
<dbReference type="CDD" id="cd00487">
    <property type="entry name" value="Pep_deformylase"/>
    <property type="match status" value="1"/>
</dbReference>
<dbReference type="Proteomes" id="UP000198558">
    <property type="component" value="Unassembled WGS sequence"/>
</dbReference>
<dbReference type="HAMAP" id="MF_00163">
    <property type="entry name" value="Pep_deformylase"/>
    <property type="match status" value="1"/>
</dbReference>
<dbReference type="PANTHER" id="PTHR10458">
    <property type="entry name" value="PEPTIDE DEFORMYLASE"/>
    <property type="match status" value="1"/>
</dbReference>
<comment type="cofactor">
    <cofactor evidence="6">
        <name>Fe(2+)</name>
        <dbReference type="ChEBI" id="CHEBI:29033"/>
    </cofactor>
    <text evidence="6">Binds 1 Fe(2+) ion.</text>
</comment>
<reference evidence="8" key="1">
    <citation type="submission" date="2016-10" db="EMBL/GenBank/DDBJ databases">
        <authorList>
            <person name="Varghese N."/>
            <person name="Submissions S."/>
        </authorList>
    </citation>
    <scope>NUCLEOTIDE SEQUENCE [LARGE SCALE GENOMIC DNA]</scope>
    <source>
        <strain evidence="8">DSM 1551</strain>
    </source>
</reference>
<evidence type="ECO:0000256" key="1">
    <source>
        <dbReference type="ARBA" id="ARBA00010759"/>
    </source>
</evidence>
<dbReference type="RefSeq" id="WP_092352197.1">
    <property type="nucleotide sequence ID" value="NZ_CAJTPY010000012.1"/>
</dbReference>
<organism evidence="7 8">
    <name type="scientific">Thomasclavelia cocleata</name>
    <dbReference type="NCBI Taxonomy" id="69824"/>
    <lineage>
        <taxon>Bacteria</taxon>
        <taxon>Bacillati</taxon>
        <taxon>Bacillota</taxon>
        <taxon>Erysipelotrichia</taxon>
        <taxon>Erysipelotrichales</taxon>
        <taxon>Coprobacillaceae</taxon>
        <taxon>Thomasclavelia</taxon>
    </lineage>
</organism>
<dbReference type="PIRSF" id="PIRSF004749">
    <property type="entry name" value="Pep_def"/>
    <property type="match status" value="1"/>
</dbReference>
<dbReference type="NCBIfam" id="TIGR00079">
    <property type="entry name" value="pept_deformyl"/>
    <property type="match status" value="1"/>
</dbReference>
<dbReference type="GO" id="GO:0042586">
    <property type="term" value="F:peptide deformylase activity"/>
    <property type="evidence" value="ECO:0007669"/>
    <property type="project" value="UniProtKB-UniRule"/>
</dbReference>
<protein>
    <recommendedName>
        <fullName evidence="6">Peptide deformylase</fullName>
        <shortName evidence="6">PDF</shortName>
        <ecNumber evidence="6">3.5.1.88</ecNumber>
    </recommendedName>
    <alternativeName>
        <fullName evidence="6">Polypeptide deformylase</fullName>
    </alternativeName>
</protein>
<comment type="catalytic activity">
    <reaction evidence="6">
        <text>N-terminal N-formyl-L-methionyl-[peptide] + H2O = N-terminal L-methionyl-[peptide] + formate</text>
        <dbReference type="Rhea" id="RHEA:24420"/>
        <dbReference type="Rhea" id="RHEA-COMP:10639"/>
        <dbReference type="Rhea" id="RHEA-COMP:10640"/>
        <dbReference type="ChEBI" id="CHEBI:15377"/>
        <dbReference type="ChEBI" id="CHEBI:15740"/>
        <dbReference type="ChEBI" id="CHEBI:49298"/>
        <dbReference type="ChEBI" id="CHEBI:64731"/>
        <dbReference type="EC" id="3.5.1.88"/>
    </reaction>
</comment>
<dbReference type="PRINTS" id="PR01576">
    <property type="entry name" value="PDEFORMYLASE"/>
</dbReference>
<dbReference type="EMBL" id="FOIN01000003">
    <property type="protein sequence ID" value="SET20253.1"/>
    <property type="molecule type" value="Genomic_DNA"/>
</dbReference>
<dbReference type="OrthoDB" id="9784988at2"/>
<evidence type="ECO:0000313" key="7">
    <source>
        <dbReference type="EMBL" id="SET20253.1"/>
    </source>
</evidence>
<name>A0A1I0CKR2_9FIRM</name>
<dbReference type="FunFam" id="3.90.45.10:FF:000002">
    <property type="entry name" value="Peptide deformylase"/>
    <property type="match status" value="1"/>
</dbReference>
<keyword evidence="3 6" id="KW-0378">Hydrolase</keyword>
<dbReference type="Gene3D" id="3.90.45.10">
    <property type="entry name" value="Peptide deformylase"/>
    <property type="match status" value="1"/>
</dbReference>
<keyword evidence="2 6" id="KW-0479">Metal-binding</keyword>
<feature type="active site" evidence="6">
    <location>
        <position position="160"/>
    </location>
</feature>
<evidence type="ECO:0000313" key="8">
    <source>
        <dbReference type="Proteomes" id="UP000198558"/>
    </source>
</evidence>
<dbReference type="InterPro" id="IPR036821">
    <property type="entry name" value="Peptide_deformylase_sf"/>
</dbReference>
<evidence type="ECO:0000256" key="6">
    <source>
        <dbReference type="HAMAP-Rule" id="MF_00163"/>
    </source>
</evidence>
<comment type="function">
    <text evidence="6">Removes the formyl group from the N-terminal Met of newly synthesized proteins. Requires at least a dipeptide for an efficient rate of reaction. N-terminal L-methionine is a prerequisite for activity but the enzyme has broad specificity at other positions.</text>
</comment>
<dbReference type="SUPFAM" id="SSF56420">
    <property type="entry name" value="Peptide deformylase"/>
    <property type="match status" value="1"/>
</dbReference>
<evidence type="ECO:0000256" key="5">
    <source>
        <dbReference type="ARBA" id="ARBA00023004"/>
    </source>
</evidence>
<sequence>MLTMKDIIDDHNEIIREVSKEVTLPLNEEDKQLILKMHEFLVNSQDPEISEKYDLRPGVGIAAIQLGIPKRMCAIHLLDYDRNGNVTKVNDYALVNPKIISYTEKKSYLKDGEGCLSVNEEIQGYVPRYAKVTVKGYDVFSDQEIKIVARGFLSICLQHELDHFDGTLFYDRINKDNPFAPIENAMIID</sequence>
<evidence type="ECO:0000256" key="2">
    <source>
        <dbReference type="ARBA" id="ARBA00022723"/>
    </source>
</evidence>
<keyword evidence="5 6" id="KW-0408">Iron</keyword>
<gene>
    <name evidence="6" type="primary">def</name>
    <name evidence="7" type="ORF">SAMN04489758_103103</name>
</gene>
<feature type="binding site" evidence="6">
    <location>
        <position position="163"/>
    </location>
    <ligand>
        <name>Fe cation</name>
        <dbReference type="ChEBI" id="CHEBI:24875"/>
    </ligand>
</feature>
<feature type="binding site" evidence="6">
    <location>
        <position position="159"/>
    </location>
    <ligand>
        <name>Fe cation</name>
        <dbReference type="ChEBI" id="CHEBI:24875"/>
    </ligand>
</feature>
<dbReference type="GO" id="GO:0006412">
    <property type="term" value="P:translation"/>
    <property type="evidence" value="ECO:0007669"/>
    <property type="project" value="UniProtKB-UniRule"/>
</dbReference>
<evidence type="ECO:0000256" key="3">
    <source>
        <dbReference type="ARBA" id="ARBA00022801"/>
    </source>
</evidence>
<proteinExistence type="inferred from homology"/>
<dbReference type="AlphaFoldDB" id="A0A1I0CKR2"/>
<dbReference type="PANTHER" id="PTHR10458:SF8">
    <property type="entry name" value="PEPTIDE DEFORMYLASE 2"/>
    <property type="match status" value="1"/>
</dbReference>
<dbReference type="EC" id="3.5.1.88" evidence="6"/>
<accession>A0A1I0CKR2</accession>
<keyword evidence="4 6" id="KW-0648">Protein biosynthesis</keyword>
<evidence type="ECO:0000256" key="4">
    <source>
        <dbReference type="ARBA" id="ARBA00022917"/>
    </source>
</evidence>
<dbReference type="Pfam" id="PF01327">
    <property type="entry name" value="Pep_deformylase"/>
    <property type="match status" value="1"/>
</dbReference>
<feature type="binding site" evidence="6">
    <location>
        <position position="115"/>
    </location>
    <ligand>
        <name>Fe cation</name>
        <dbReference type="ChEBI" id="CHEBI:24875"/>
    </ligand>
</feature>